<protein>
    <submittedName>
        <fullName evidence="2">Defensin</fullName>
    </submittedName>
</protein>
<organism evidence="1 2">
    <name type="scientific">Panagrolaimus sp. JU765</name>
    <dbReference type="NCBI Taxonomy" id="591449"/>
    <lineage>
        <taxon>Eukaryota</taxon>
        <taxon>Metazoa</taxon>
        <taxon>Ecdysozoa</taxon>
        <taxon>Nematoda</taxon>
        <taxon>Chromadorea</taxon>
        <taxon>Rhabditida</taxon>
        <taxon>Tylenchina</taxon>
        <taxon>Panagrolaimomorpha</taxon>
        <taxon>Panagrolaimoidea</taxon>
        <taxon>Panagrolaimidae</taxon>
        <taxon>Panagrolaimus</taxon>
    </lineage>
</organism>
<reference evidence="2" key="1">
    <citation type="submission" date="2022-11" db="UniProtKB">
        <authorList>
            <consortium name="WormBaseParasite"/>
        </authorList>
    </citation>
    <scope>IDENTIFICATION</scope>
</reference>
<sequence>MNLMFYQNDIFFRSSWYSKTLIEKSSQRFNKMQLQTKLVLVLMLVFLTCATADHLSGSFSGWCWANGGDDACSYTCRQEGSISGYCGDFLGARCWCQP</sequence>
<dbReference type="WBParaSite" id="JU765_v2.g15347.t1">
    <property type="protein sequence ID" value="JU765_v2.g15347.t1"/>
    <property type="gene ID" value="JU765_v2.g15347"/>
</dbReference>
<proteinExistence type="predicted"/>
<name>A0AC34QCW0_9BILA</name>
<evidence type="ECO:0000313" key="1">
    <source>
        <dbReference type="Proteomes" id="UP000887576"/>
    </source>
</evidence>
<evidence type="ECO:0000313" key="2">
    <source>
        <dbReference type="WBParaSite" id="JU765_v2.g15347.t1"/>
    </source>
</evidence>
<accession>A0AC34QCW0</accession>
<dbReference type="Proteomes" id="UP000887576">
    <property type="component" value="Unplaced"/>
</dbReference>